<reference evidence="1" key="1">
    <citation type="submission" date="2021-02" db="EMBL/GenBank/DDBJ databases">
        <authorList>
            <consortium name="DOE Joint Genome Institute"/>
            <person name="Ahrendt S."/>
            <person name="Looney B.P."/>
            <person name="Miyauchi S."/>
            <person name="Morin E."/>
            <person name="Drula E."/>
            <person name="Courty P.E."/>
            <person name="Chicoki N."/>
            <person name="Fauchery L."/>
            <person name="Kohler A."/>
            <person name="Kuo A."/>
            <person name="Labutti K."/>
            <person name="Pangilinan J."/>
            <person name="Lipzen A."/>
            <person name="Riley R."/>
            <person name="Andreopoulos W."/>
            <person name="He G."/>
            <person name="Johnson J."/>
            <person name="Barry K.W."/>
            <person name="Grigoriev I.V."/>
            <person name="Nagy L."/>
            <person name="Hibbett D."/>
            <person name="Henrissat B."/>
            <person name="Matheny P.B."/>
            <person name="Labbe J."/>
            <person name="Martin F."/>
        </authorList>
    </citation>
    <scope>NUCLEOTIDE SEQUENCE</scope>
    <source>
        <strain evidence="1">FP105234-sp</strain>
    </source>
</reference>
<name>A0ACB8RCE9_9AGAM</name>
<reference evidence="1" key="2">
    <citation type="journal article" date="2022" name="New Phytol.">
        <title>Evolutionary transition to the ectomycorrhizal habit in the genomes of a hyperdiverse lineage of mushroom-forming fungi.</title>
        <authorList>
            <person name="Looney B."/>
            <person name="Miyauchi S."/>
            <person name="Morin E."/>
            <person name="Drula E."/>
            <person name="Courty P.E."/>
            <person name="Kohler A."/>
            <person name="Kuo A."/>
            <person name="LaButti K."/>
            <person name="Pangilinan J."/>
            <person name="Lipzen A."/>
            <person name="Riley R."/>
            <person name="Andreopoulos W."/>
            <person name="He G."/>
            <person name="Johnson J."/>
            <person name="Nolan M."/>
            <person name="Tritt A."/>
            <person name="Barry K.W."/>
            <person name="Grigoriev I.V."/>
            <person name="Nagy L.G."/>
            <person name="Hibbett D."/>
            <person name="Henrissat B."/>
            <person name="Matheny P.B."/>
            <person name="Labbe J."/>
            <person name="Martin F.M."/>
        </authorList>
    </citation>
    <scope>NUCLEOTIDE SEQUENCE</scope>
    <source>
        <strain evidence="1">FP105234-sp</strain>
    </source>
</reference>
<sequence length="623" mass="69391">MLNSFSADSGSETYQSDGEGQSSRAIQERPDIEEDYDNFKTYFPDYDGKVEFEAYLSARIPSMFTPTPPALSMVKFTSFPTSLSALSPHSTISIAARLPHELFAHIFSMLSAMEPPTSTTIGWIRSATHVCRAWRAAALAHQLLWGVLTLYHPSERWTQMMLVRAAHGPLRVNVCIPGHGDENLRLARRALGFAATHLPRLLELRIAGEFMTPSITTLLTTPAPALVSLDIALDECGGLIPFKALSDAQLFLAGNAPALRELRVSADTRWFPWMSPVLRDLVSLEVMPEERPDWVLREGQLSVGAVLRALREMRSLERLVLELSFDPTIEDQEIVVLPRLEKLDLSGSWRCATVFLQGFSVPAHAKFRMRVTENWWRRMWMSPHLEAFFTALSSVRSSCSDEISSLTVSPAAPSLSSKAFAPIIFQVFRHYDASDCPWTILELPPMSELAWARSTSLLTAVVRALSPARLHKLRMLVRCTEDDWSAILDVAKDVEEIYATHTSGSTLCSVLCPKTSADEPPGVRIPAPQLRTLILRDLYLSSIYDPLLYKATRLPVPCAQLAACLAARTKAGSALTRLDITGCAHLTEQHVWDVEDAVPDIKVVCHLKRTHRCTLHCVFDCVC</sequence>
<evidence type="ECO:0000313" key="2">
    <source>
        <dbReference type="Proteomes" id="UP000814033"/>
    </source>
</evidence>
<evidence type="ECO:0000313" key="1">
    <source>
        <dbReference type="EMBL" id="KAI0041718.1"/>
    </source>
</evidence>
<proteinExistence type="predicted"/>
<dbReference type="Proteomes" id="UP000814033">
    <property type="component" value="Unassembled WGS sequence"/>
</dbReference>
<dbReference type="EMBL" id="MU276106">
    <property type="protein sequence ID" value="KAI0041718.1"/>
    <property type="molecule type" value="Genomic_DNA"/>
</dbReference>
<comment type="caution">
    <text evidence="1">The sequence shown here is derived from an EMBL/GenBank/DDBJ whole genome shotgun (WGS) entry which is preliminary data.</text>
</comment>
<organism evidence="1 2">
    <name type="scientific">Auriscalpium vulgare</name>
    <dbReference type="NCBI Taxonomy" id="40419"/>
    <lineage>
        <taxon>Eukaryota</taxon>
        <taxon>Fungi</taxon>
        <taxon>Dikarya</taxon>
        <taxon>Basidiomycota</taxon>
        <taxon>Agaricomycotina</taxon>
        <taxon>Agaricomycetes</taxon>
        <taxon>Russulales</taxon>
        <taxon>Auriscalpiaceae</taxon>
        <taxon>Auriscalpium</taxon>
    </lineage>
</organism>
<accession>A0ACB8RCE9</accession>
<protein>
    <submittedName>
        <fullName evidence="1">Uncharacterized protein</fullName>
    </submittedName>
</protein>
<gene>
    <name evidence="1" type="ORF">FA95DRAFT_656721</name>
</gene>
<keyword evidence="2" id="KW-1185">Reference proteome</keyword>